<organism evidence="1">
    <name type="scientific">Solanum lycopersicum</name>
    <name type="common">Tomato</name>
    <name type="synonym">Lycopersicon esculentum</name>
    <dbReference type="NCBI Taxonomy" id="4081"/>
    <lineage>
        <taxon>Eukaryota</taxon>
        <taxon>Viridiplantae</taxon>
        <taxon>Streptophyta</taxon>
        <taxon>Embryophyta</taxon>
        <taxon>Tracheophyta</taxon>
        <taxon>Spermatophyta</taxon>
        <taxon>Magnoliopsida</taxon>
        <taxon>eudicotyledons</taxon>
        <taxon>Gunneridae</taxon>
        <taxon>Pentapetalae</taxon>
        <taxon>asterids</taxon>
        <taxon>lamiids</taxon>
        <taxon>Solanales</taxon>
        <taxon>Solanaceae</taxon>
        <taxon>Solanoideae</taxon>
        <taxon>Solaneae</taxon>
        <taxon>Solanum</taxon>
        <taxon>Solanum subgen. Lycopersicon</taxon>
    </lineage>
</organism>
<reference evidence="1" key="2">
    <citation type="submission" date="2019-01" db="UniProtKB">
        <authorList>
            <consortium name="EnsemblPlants"/>
        </authorList>
    </citation>
    <scope>IDENTIFICATION</scope>
    <source>
        <strain evidence="1">cv. Heinz 1706</strain>
    </source>
</reference>
<dbReference type="Gramene" id="Solyc04g077485.1.1">
    <property type="protein sequence ID" value="Solyc04g077485.1.1"/>
    <property type="gene ID" value="Solyc04g077485.1"/>
</dbReference>
<reference evidence="1" key="1">
    <citation type="journal article" date="2012" name="Nature">
        <title>The tomato genome sequence provides insights into fleshy fruit evolution.</title>
        <authorList>
            <consortium name="Tomato Genome Consortium"/>
        </authorList>
    </citation>
    <scope>NUCLEOTIDE SEQUENCE [LARGE SCALE GENOMIC DNA]</scope>
    <source>
        <strain evidence="1">cv. Heinz 1706</strain>
    </source>
</reference>
<dbReference type="InParanoid" id="A0A3Q7H1C3"/>
<dbReference type="EnsemblPlants" id="Solyc04g077485.1.1">
    <property type="protein sequence ID" value="Solyc04g077485.1.1"/>
    <property type="gene ID" value="Solyc04g077485.1"/>
</dbReference>
<accession>A0A3Q7H1C3</accession>
<evidence type="ECO:0000313" key="1">
    <source>
        <dbReference type="EnsemblPlants" id="Solyc04g077485.1.1"/>
    </source>
</evidence>
<evidence type="ECO:0000313" key="2">
    <source>
        <dbReference type="Proteomes" id="UP000004994"/>
    </source>
</evidence>
<dbReference type="Proteomes" id="UP000004994">
    <property type="component" value="Chromosome 4"/>
</dbReference>
<protein>
    <submittedName>
        <fullName evidence="1">Uncharacterized protein</fullName>
    </submittedName>
</protein>
<proteinExistence type="predicted"/>
<name>A0A3Q7H1C3_SOLLC</name>
<dbReference type="AlphaFoldDB" id="A0A3Q7H1C3"/>
<sequence>MSPFCLGRLDPRDAALRDFFCFKAAKVPFCQITIKFLALVARIEFRTKFVDPELSAFVFS</sequence>
<keyword evidence="2" id="KW-1185">Reference proteome</keyword>